<sequence>MNKYSRSRRCCILCQKTPFKVPHLRLHRFPTNEEKRNVWLNACGLRADEYSPHRSICSRHFQKSCYSKCSYRLNRDAIPTKHLKGQIVRAYFQLSEYKTIHLRLKNDKLLSYLQPSISETEIVGSELKQGIYTK</sequence>
<dbReference type="Gene3D" id="6.20.210.20">
    <property type="entry name" value="THAP domain"/>
    <property type="match status" value="1"/>
</dbReference>
<evidence type="ECO:0000256" key="2">
    <source>
        <dbReference type="ARBA" id="ARBA00022771"/>
    </source>
</evidence>
<protein>
    <recommendedName>
        <fullName evidence="6">THAP-type domain-containing protein</fullName>
    </recommendedName>
</protein>
<evidence type="ECO:0000256" key="4">
    <source>
        <dbReference type="ARBA" id="ARBA00023125"/>
    </source>
</evidence>
<dbReference type="GO" id="GO:0043565">
    <property type="term" value="F:sequence-specific DNA binding"/>
    <property type="evidence" value="ECO:0007669"/>
    <property type="project" value="InterPro"/>
</dbReference>
<dbReference type="Pfam" id="PF05485">
    <property type="entry name" value="THAP"/>
    <property type="match status" value="1"/>
</dbReference>
<feature type="domain" description="THAP-type" evidence="6">
    <location>
        <begin position="1"/>
        <end position="82"/>
    </location>
</feature>
<keyword evidence="3" id="KW-0862">Zinc</keyword>
<dbReference type="PROSITE" id="PS50950">
    <property type="entry name" value="ZF_THAP"/>
    <property type="match status" value="1"/>
</dbReference>
<dbReference type="SUPFAM" id="SSF57716">
    <property type="entry name" value="Glucocorticoid receptor-like (DNA-binding domain)"/>
    <property type="match status" value="1"/>
</dbReference>
<keyword evidence="1" id="KW-0479">Metal-binding</keyword>
<dbReference type="AlphaFoldDB" id="A0AAV0XDG0"/>
<accession>A0AAV0XDG0</accession>
<dbReference type="PANTHER" id="PTHR46600">
    <property type="entry name" value="THAP DOMAIN-CONTAINING"/>
    <property type="match status" value="1"/>
</dbReference>
<dbReference type="SMART" id="SM00692">
    <property type="entry name" value="DM3"/>
    <property type="match status" value="1"/>
</dbReference>
<dbReference type="InterPro" id="IPR038441">
    <property type="entry name" value="THAP_Znf_sf"/>
</dbReference>
<evidence type="ECO:0000256" key="5">
    <source>
        <dbReference type="PROSITE-ProRule" id="PRU00309"/>
    </source>
</evidence>
<keyword evidence="2 5" id="KW-0863">Zinc-finger</keyword>
<keyword evidence="4 5" id="KW-0238">DNA-binding</keyword>
<evidence type="ECO:0000313" key="7">
    <source>
        <dbReference type="EMBL" id="CAI6366485.1"/>
    </source>
</evidence>
<keyword evidence="8" id="KW-1185">Reference proteome</keyword>
<dbReference type="Proteomes" id="UP001160148">
    <property type="component" value="Unassembled WGS sequence"/>
</dbReference>
<dbReference type="PANTHER" id="PTHR46600:SF11">
    <property type="entry name" value="THAP DOMAIN-CONTAINING PROTEIN 10"/>
    <property type="match status" value="1"/>
</dbReference>
<name>A0AAV0XDG0_9HEMI</name>
<dbReference type="GO" id="GO:0008270">
    <property type="term" value="F:zinc ion binding"/>
    <property type="evidence" value="ECO:0007669"/>
    <property type="project" value="UniProtKB-KW"/>
</dbReference>
<organism evidence="7 8">
    <name type="scientific">Macrosiphum euphorbiae</name>
    <name type="common">potato aphid</name>
    <dbReference type="NCBI Taxonomy" id="13131"/>
    <lineage>
        <taxon>Eukaryota</taxon>
        <taxon>Metazoa</taxon>
        <taxon>Ecdysozoa</taxon>
        <taxon>Arthropoda</taxon>
        <taxon>Hexapoda</taxon>
        <taxon>Insecta</taxon>
        <taxon>Pterygota</taxon>
        <taxon>Neoptera</taxon>
        <taxon>Paraneoptera</taxon>
        <taxon>Hemiptera</taxon>
        <taxon>Sternorrhyncha</taxon>
        <taxon>Aphidomorpha</taxon>
        <taxon>Aphidoidea</taxon>
        <taxon>Aphididae</taxon>
        <taxon>Macrosiphini</taxon>
        <taxon>Macrosiphum</taxon>
    </lineage>
</organism>
<comment type="caution">
    <text evidence="7">The sequence shown here is derived from an EMBL/GenBank/DDBJ whole genome shotgun (WGS) entry which is preliminary data.</text>
</comment>
<dbReference type="EMBL" id="CARXXK010000004">
    <property type="protein sequence ID" value="CAI6366485.1"/>
    <property type="molecule type" value="Genomic_DNA"/>
</dbReference>
<reference evidence="7 8" key="1">
    <citation type="submission" date="2023-01" db="EMBL/GenBank/DDBJ databases">
        <authorList>
            <person name="Whitehead M."/>
        </authorList>
    </citation>
    <scope>NUCLEOTIDE SEQUENCE [LARGE SCALE GENOMIC DNA]</scope>
</reference>
<proteinExistence type="predicted"/>
<evidence type="ECO:0000313" key="8">
    <source>
        <dbReference type="Proteomes" id="UP001160148"/>
    </source>
</evidence>
<gene>
    <name evidence="7" type="ORF">MEUPH1_LOCUS21066</name>
</gene>
<dbReference type="InterPro" id="IPR006612">
    <property type="entry name" value="THAP_Znf"/>
</dbReference>
<evidence type="ECO:0000256" key="3">
    <source>
        <dbReference type="ARBA" id="ARBA00022833"/>
    </source>
</evidence>
<dbReference type="SMART" id="SM00980">
    <property type="entry name" value="THAP"/>
    <property type="match status" value="1"/>
</dbReference>
<dbReference type="InterPro" id="IPR026516">
    <property type="entry name" value="THAP1/10"/>
</dbReference>
<evidence type="ECO:0000259" key="6">
    <source>
        <dbReference type="PROSITE" id="PS50950"/>
    </source>
</evidence>
<evidence type="ECO:0000256" key="1">
    <source>
        <dbReference type="ARBA" id="ARBA00022723"/>
    </source>
</evidence>